<gene>
    <name evidence="2" type="ORF">JKK62_07015</name>
</gene>
<dbReference type="Proteomes" id="UP000633365">
    <property type="component" value="Unassembled WGS sequence"/>
</dbReference>
<dbReference type="Gene3D" id="1.10.260.40">
    <property type="entry name" value="lambda repressor-like DNA-binding domains"/>
    <property type="match status" value="1"/>
</dbReference>
<dbReference type="InterPro" id="IPR001387">
    <property type="entry name" value="Cro/C1-type_HTH"/>
</dbReference>
<dbReference type="Pfam" id="PF01381">
    <property type="entry name" value="HTH_3"/>
    <property type="match status" value="1"/>
</dbReference>
<proteinExistence type="predicted"/>
<dbReference type="PROSITE" id="PS50943">
    <property type="entry name" value="HTH_CROC1"/>
    <property type="match status" value="1"/>
</dbReference>
<sequence length="132" mass="15492">MIGKRIRFIRKKRNMTMKHLGKAAGLPENSADIRIAQYESGTRTPKADLLRKIADVLEVSPNALSVPDLDNVIGVMHTLFILEDLYSFRFTLDDCTSDRLKKAINEWQREYDRYSNGEISKEKYDNWRYNYK</sequence>
<protein>
    <submittedName>
        <fullName evidence="2">Helix-turn-helix transcriptional regulator</fullName>
    </submittedName>
</protein>
<evidence type="ECO:0000259" key="1">
    <source>
        <dbReference type="PROSITE" id="PS50943"/>
    </source>
</evidence>
<organism evidence="2 3">
    <name type="scientific">Ruminococcus difficilis</name>
    <dbReference type="NCBI Taxonomy" id="2763069"/>
    <lineage>
        <taxon>Bacteria</taxon>
        <taxon>Bacillati</taxon>
        <taxon>Bacillota</taxon>
        <taxon>Clostridia</taxon>
        <taxon>Eubacteriales</taxon>
        <taxon>Oscillospiraceae</taxon>
        <taxon>Ruminococcus</taxon>
    </lineage>
</organism>
<dbReference type="SMART" id="SM00530">
    <property type="entry name" value="HTH_XRE"/>
    <property type="match status" value="1"/>
</dbReference>
<dbReference type="RefSeq" id="WP_201427312.1">
    <property type="nucleotide sequence ID" value="NZ_JAEQMG010000055.1"/>
</dbReference>
<keyword evidence="3" id="KW-1185">Reference proteome</keyword>
<dbReference type="GO" id="GO:0003677">
    <property type="term" value="F:DNA binding"/>
    <property type="evidence" value="ECO:0007669"/>
    <property type="project" value="InterPro"/>
</dbReference>
<reference evidence="2" key="1">
    <citation type="submission" date="2021-01" db="EMBL/GenBank/DDBJ databases">
        <title>Genome public.</title>
        <authorList>
            <person name="Liu C."/>
            <person name="Sun Q."/>
        </authorList>
    </citation>
    <scope>NUCLEOTIDE SEQUENCE</scope>
    <source>
        <strain evidence="2">M6</strain>
    </source>
</reference>
<accession>A0A934TZJ8</accession>
<comment type="caution">
    <text evidence="2">The sequence shown here is derived from an EMBL/GenBank/DDBJ whole genome shotgun (WGS) entry which is preliminary data.</text>
</comment>
<name>A0A934TZJ8_9FIRM</name>
<dbReference type="AlphaFoldDB" id="A0A934TZJ8"/>
<dbReference type="EMBL" id="JAEQMG010000055">
    <property type="protein sequence ID" value="MBK6088410.1"/>
    <property type="molecule type" value="Genomic_DNA"/>
</dbReference>
<evidence type="ECO:0000313" key="2">
    <source>
        <dbReference type="EMBL" id="MBK6088410.1"/>
    </source>
</evidence>
<dbReference type="CDD" id="cd00093">
    <property type="entry name" value="HTH_XRE"/>
    <property type="match status" value="1"/>
</dbReference>
<evidence type="ECO:0000313" key="3">
    <source>
        <dbReference type="Proteomes" id="UP000633365"/>
    </source>
</evidence>
<dbReference type="InterPro" id="IPR010982">
    <property type="entry name" value="Lambda_DNA-bd_dom_sf"/>
</dbReference>
<feature type="domain" description="HTH cro/C1-type" evidence="1">
    <location>
        <begin position="6"/>
        <end position="64"/>
    </location>
</feature>
<dbReference type="SUPFAM" id="SSF47413">
    <property type="entry name" value="lambda repressor-like DNA-binding domains"/>
    <property type="match status" value="1"/>
</dbReference>